<name>A0ABN3UGK0_9MICO</name>
<organism evidence="1 2">
    <name type="scientific">Pedococcus aerophilus</name>
    <dbReference type="NCBI Taxonomy" id="436356"/>
    <lineage>
        <taxon>Bacteria</taxon>
        <taxon>Bacillati</taxon>
        <taxon>Actinomycetota</taxon>
        <taxon>Actinomycetes</taxon>
        <taxon>Micrococcales</taxon>
        <taxon>Intrasporangiaceae</taxon>
        <taxon>Pedococcus</taxon>
    </lineage>
</organism>
<reference evidence="1 2" key="1">
    <citation type="journal article" date="2019" name="Int. J. Syst. Evol. Microbiol.">
        <title>The Global Catalogue of Microorganisms (GCM) 10K type strain sequencing project: providing services to taxonomists for standard genome sequencing and annotation.</title>
        <authorList>
            <consortium name="The Broad Institute Genomics Platform"/>
            <consortium name="The Broad Institute Genome Sequencing Center for Infectious Disease"/>
            <person name="Wu L."/>
            <person name="Ma J."/>
        </authorList>
    </citation>
    <scope>NUCLEOTIDE SEQUENCE [LARGE SCALE GENOMIC DNA]</scope>
    <source>
        <strain evidence="1 2">JCM 16378</strain>
    </source>
</reference>
<sequence length="77" mass="8049">MASRPGRGLNTVLLVDNDRASSQQPQDAPAAVGTPEHTARVAASADLLVNRLLAVRAIGQLDAELQGLGTEESWLTS</sequence>
<dbReference type="Proteomes" id="UP001501326">
    <property type="component" value="Unassembled WGS sequence"/>
</dbReference>
<keyword evidence="2" id="KW-1185">Reference proteome</keyword>
<dbReference type="RefSeq" id="WP_344190466.1">
    <property type="nucleotide sequence ID" value="NZ_BAAARN010000001.1"/>
</dbReference>
<evidence type="ECO:0000313" key="2">
    <source>
        <dbReference type="Proteomes" id="UP001501326"/>
    </source>
</evidence>
<protein>
    <submittedName>
        <fullName evidence="1">Uncharacterized protein</fullName>
    </submittedName>
</protein>
<evidence type="ECO:0000313" key="1">
    <source>
        <dbReference type="EMBL" id="GAA2732327.1"/>
    </source>
</evidence>
<accession>A0ABN3UGK0</accession>
<proteinExistence type="predicted"/>
<gene>
    <name evidence="1" type="ORF">GCM10009867_07970</name>
</gene>
<dbReference type="EMBL" id="BAAARN010000001">
    <property type="protein sequence ID" value="GAA2732327.1"/>
    <property type="molecule type" value="Genomic_DNA"/>
</dbReference>
<comment type="caution">
    <text evidence="1">The sequence shown here is derived from an EMBL/GenBank/DDBJ whole genome shotgun (WGS) entry which is preliminary data.</text>
</comment>